<dbReference type="InterPro" id="IPR011701">
    <property type="entry name" value="MFS"/>
</dbReference>
<dbReference type="InterPro" id="IPR020846">
    <property type="entry name" value="MFS_dom"/>
</dbReference>
<dbReference type="Proteomes" id="UP000265719">
    <property type="component" value="Chromosome"/>
</dbReference>
<sequence length="486" mass="48477">MARPSGESPVPPVRVIAPLVLAAFAYATAQTTIVPVVPYVQETTASSPSQVAWLVTGFFVSSAGLTVLAGRLGDLFGRKRVLCAVLVVFVVGAVLAALGESLAPIVAGRVVMGAAGGVFPLAYAILGAHLPRDRAALGTGMISSMFGVGGALGLPLGGLVAGSFGHRGLFGATAAVALLSLLAVVLLVPSDRGGRAGGVDWLGAVLLSAALGGPLVAVSRAEEWGWTGPWTLGLLAAGAAAFTLLLAVESRVAQPLVNLGVMRQRDVWAANLVTFLVSAGQGTLFFLIPQAVQLPEASGVGLGVGVDRAGLFLMPGAVLVIVAGPVTGRIVARFGTRLPLALSAVAGAFGLGLLAVGGGTPALLVVGGAVVGLAGGVTYSALPVLIADAVSLDQLGGANGVNTIVRHVSMAVVAQIAAAVLVLGTPTGVPYPQEWAFTLSYGAAAALTAAALIPLWLLRLRRSRGSDGSLRERPTAVGEPAASPTP</sequence>
<dbReference type="Gene3D" id="1.20.1250.20">
    <property type="entry name" value="MFS general substrate transporter like domains"/>
    <property type="match status" value="2"/>
</dbReference>
<feature type="region of interest" description="Disordered" evidence="5">
    <location>
        <begin position="466"/>
        <end position="486"/>
    </location>
</feature>
<evidence type="ECO:0000256" key="2">
    <source>
        <dbReference type="ARBA" id="ARBA00022692"/>
    </source>
</evidence>
<keyword evidence="3 6" id="KW-1133">Transmembrane helix</keyword>
<feature type="transmembrane region" description="Helical" evidence="6">
    <location>
        <begin position="230"/>
        <end position="248"/>
    </location>
</feature>
<evidence type="ECO:0000256" key="6">
    <source>
        <dbReference type="SAM" id="Phobius"/>
    </source>
</evidence>
<evidence type="ECO:0000256" key="1">
    <source>
        <dbReference type="ARBA" id="ARBA00004651"/>
    </source>
</evidence>
<evidence type="ECO:0000256" key="3">
    <source>
        <dbReference type="ARBA" id="ARBA00022989"/>
    </source>
</evidence>
<feature type="transmembrane region" description="Helical" evidence="6">
    <location>
        <begin position="81"/>
        <end position="99"/>
    </location>
</feature>
<evidence type="ECO:0000313" key="9">
    <source>
        <dbReference type="Proteomes" id="UP000265719"/>
    </source>
</evidence>
<dbReference type="PANTHER" id="PTHR42718:SF35">
    <property type="entry name" value="BLL0718 PROTEIN"/>
    <property type="match status" value="1"/>
</dbReference>
<keyword evidence="4 6" id="KW-0472">Membrane</keyword>
<evidence type="ECO:0000313" key="8">
    <source>
        <dbReference type="EMBL" id="UOE18042.1"/>
    </source>
</evidence>
<feature type="transmembrane region" description="Helical" evidence="6">
    <location>
        <begin position="201"/>
        <end position="218"/>
    </location>
</feature>
<dbReference type="PROSITE" id="PS50850">
    <property type="entry name" value="MFS"/>
    <property type="match status" value="1"/>
</dbReference>
<feature type="transmembrane region" description="Helical" evidence="6">
    <location>
        <begin position="53"/>
        <end position="69"/>
    </location>
</feature>
<evidence type="ECO:0000259" key="7">
    <source>
        <dbReference type="PROSITE" id="PS50850"/>
    </source>
</evidence>
<keyword evidence="9" id="KW-1185">Reference proteome</keyword>
<feature type="transmembrane region" description="Helical" evidence="6">
    <location>
        <begin position="105"/>
        <end position="126"/>
    </location>
</feature>
<organism evidence="8 9">
    <name type="scientific">Thermobifida halotolerans</name>
    <dbReference type="NCBI Taxonomy" id="483545"/>
    <lineage>
        <taxon>Bacteria</taxon>
        <taxon>Bacillati</taxon>
        <taxon>Actinomycetota</taxon>
        <taxon>Actinomycetes</taxon>
        <taxon>Streptosporangiales</taxon>
        <taxon>Nocardiopsidaceae</taxon>
        <taxon>Thermobifida</taxon>
    </lineage>
</organism>
<dbReference type="Pfam" id="PF07690">
    <property type="entry name" value="MFS_1"/>
    <property type="match status" value="1"/>
</dbReference>
<dbReference type="AlphaFoldDB" id="A0AA97LU13"/>
<feature type="transmembrane region" description="Helical" evidence="6">
    <location>
        <begin position="308"/>
        <end position="326"/>
    </location>
</feature>
<feature type="transmembrane region" description="Helical" evidence="6">
    <location>
        <begin position="338"/>
        <end position="356"/>
    </location>
</feature>
<dbReference type="RefSeq" id="WP_068688565.1">
    <property type="nucleotide sequence ID" value="NZ_CP063196.1"/>
</dbReference>
<dbReference type="SUPFAM" id="SSF103473">
    <property type="entry name" value="MFS general substrate transporter"/>
    <property type="match status" value="1"/>
</dbReference>
<protein>
    <submittedName>
        <fullName evidence="8">MFS transporter</fullName>
    </submittedName>
</protein>
<feature type="domain" description="Major facilitator superfamily (MFS) profile" evidence="7">
    <location>
        <begin position="15"/>
        <end position="463"/>
    </location>
</feature>
<reference evidence="8" key="1">
    <citation type="submission" date="2020-10" db="EMBL/GenBank/DDBJ databases">
        <title>De novo genome project of the cellulose decomposer Thermobifida halotolerans type strain.</title>
        <authorList>
            <person name="Nagy I."/>
            <person name="Horvath B."/>
            <person name="Kukolya J."/>
            <person name="Nagy I."/>
            <person name="Orsini M."/>
        </authorList>
    </citation>
    <scope>NUCLEOTIDE SEQUENCE</scope>
    <source>
        <strain evidence="8">DSM 44931</strain>
    </source>
</reference>
<feature type="transmembrane region" description="Helical" evidence="6">
    <location>
        <begin position="168"/>
        <end position="189"/>
    </location>
</feature>
<dbReference type="EMBL" id="CP063196">
    <property type="protein sequence ID" value="UOE18042.1"/>
    <property type="molecule type" value="Genomic_DNA"/>
</dbReference>
<accession>A0AA97LU13</accession>
<feature type="transmembrane region" description="Helical" evidence="6">
    <location>
        <begin position="408"/>
        <end position="429"/>
    </location>
</feature>
<gene>
    <name evidence="8" type="ORF">NI17_014400</name>
</gene>
<name>A0AA97LU13_9ACTN</name>
<comment type="subcellular location">
    <subcellularLocation>
        <location evidence="1">Cell membrane</location>
        <topology evidence="1">Multi-pass membrane protein</topology>
    </subcellularLocation>
</comment>
<dbReference type="GO" id="GO:0005886">
    <property type="term" value="C:plasma membrane"/>
    <property type="evidence" value="ECO:0007669"/>
    <property type="project" value="UniProtKB-SubCell"/>
</dbReference>
<evidence type="ECO:0000256" key="5">
    <source>
        <dbReference type="SAM" id="MobiDB-lite"/>
    </source>
</evidence>
<dbReference type="PANTHER" id="PTHR42718">
    <property type="entry name" value="MAJOR FACILITATOR SUPERFAMILY MULTIDRUG TRANSPORTER MFSC"/>
    <property type="match status" value="1"/>
</dbReference>
<proteinExistence type="predicted"/>
<keyword evidence="2 6" id="KW-0812">Transmembrane</keyword>
<dbReference type="GO" id="GO:0022857">
    <property type="term" value="F:transmembrane transporter activity"/>
    <property type="evidence" value="ECO:0007669"/>
    <property type="project" value="InterPro"/>
</dbReference>
<feature type="transmembrane region" description="Helical" evidence="6">
    <location>
        <begin position="435"/>
        <end position="458"/>
    </location>
</feature>
<feature type="transmembrane region" description="Helical" evidence="6">
    <location>
        <begin position="362"/>
        <end position="387"/>
    </location>
</feature>
<dbReference type="KEGG" id="thao:NI17_014400"/>
<feature type="transmembrane region" description="Helical" evidence="6">
    <location>
        <begin position="268"/>
        <end position="288"/>
    </location>
</feature>
<evidence type="ECO:0000256" key="4">
    <source>
        <dbReference type="ARBA" id="ARBA00023136"/>
    </source>
</evidence>
<feature type="transmembrane region" description="Helical" evidence="6">
    <location>
        <begin position="135"/>
        <end position="156"/>
    </location>
</feature>
<dbReference type="InterPro" id="IPR036259">
    <property type="entry name" value="MFS_trans_sf"/>
</dbReference>